<keyword evidence="8" id="KW-0969">Cilium</keyword>
<feature type="transmembrane region" description="Helical" evidence="7">
    <location>
        <begin position="50"/>
        <end position="71"/>
    </location>
</feature>
<evidence type="ECO:0000256" key="4">
    <source>
        <dbReference type="ARBA" id="ARBA00022692"/>
    </source>
</evidence>
<dbReference type="GO" id="GO:0006605">
    <property type="term" value="P:protein targeting"/>
    <property type="evidence" value="ECO:0007669"/>
    <property type="project" value="InterPro"/>
</dbReference>
<evidence type="ECO:0000256" key="1">
    <source>
        <dbReference type="ARBA" id="ARBA00004651"/>
    </source>
</evidence>
<dbReference type="InterPro" id="IPR002010">
    <property type="entry name" value="T3SS_IM_R"/>
</dbReference>
<evidence type="ECO:0000256" key="7">
    <source>
        <dbReference type="SAM" id="Phobius"/>
    </source>
</evidence>
<keyword evidence="3" id="KW-1003">Cell membrane</keyword>
<evidence type="ECO:0000256" key="6">
    <source>
        <dbReference type="ARBA" id="ARBA00023136"/>
    </source>
</evidence>
<feature type="transmembrane region" description="Helical" evidence="7">
    <location>
        <begin position="141"/>
        <end position="164"/>
    </location>
</feature>
<keyword evidence="4 7" id="KW-0812">Transmembrane</keyword>
<reference evidence="8 9" key="1">
    <citation type="submission" date="2020-02" db="EMBL/GenBank/DDBJ databases">
        <title>complete genome sequence of Rhodobacteraceae bacterium.</title>
        <authorList>
            <person name="Park J."/>
            <person name="Kim Y.-S."/>
            <person name="Kim K.-H."/>
        </authorList>
    </citation>
    <scope>NUCLEOTIDE SEQUENCE [LARGE SCALE GENOMIC DNA]</scope>
    <source>
        <strain evidence="8 9">RR4-56</strain>
    </source>
</reference>
<feature type="transmembrane region" description="Helical" evidence="7">
    <location>
        <begin position="83"/>
        <end position="106"/>
    </location>
</feature>
<evidence type="ECO:0000256" key="2">
    <source>
        <dbReference type="ARBA" id="ARBA00009772"/>
    </source>
</evidence>
<accession>A0A7M3T7G5</accession>
<dbReference type="KEGG" id="hdh:G5B40_17010"/>
<evidence type="ECO:0000256" key="3">
    <source>
        <dbReference type="ARBA" id="ARBA00022475"/>
    </source>
</evidence>
<comment type="subcellular location">
    <subcellularLocation>
        <location evidence="1">Cell membrane</location>
        <topology evidence="1">Multi-pass membrane protein</topology>
    </subcellularLocation>
</comment>
<dbReference type="PANTHER" id="PTHR30065:SF8">
    <property type="entry name" value="FLAGELLAR BIOSYNTHETIC PROTEIN FLIR"/>
    <property type="match status" value="1"/>
</dbReference>
<dbReference type="GO" id="GO:0005886">
    <property type="term" value="C:plasma membrane"/>
    <property type="evidence" value="ECO:0007669"/>
    <property type="project" value="UniProtKB-SubCell"/>
</dbReference>
<dbReference type="PANTHER" id="PTHR30065">
    <property type="entry name" value="FLAGELLAR BIOSYNTHETIC PROTEIN FLIR"/>
    <property type="match status" value="1"/>
</dbReference>
<keyword evidence="8" id="KW-0966">Cell projection</keyword>
<evidence type="ECO:0000313" key="8">
    <source>
        <dbReference type="EMBL" id="QIE57946.1"/>
    </source>
</evidence>
<feature type="transmembrane region" description="Helical" evidence="7">
    <location>
        <begin position="224"/>
        <end position="244"/>
    </location>
</feature>
<gene>
    <name evidence="8" type="ORF">G5B40_17010</name>
</gene>
<name>A0A7M3T7G5_9RHOB</name>
<sequence length="269" mass="27438">MRLFAALGRLLSFSEAELYALVAVFVRVGAVAVLLPGFGEQMVPMRVRLVAALAFTAIVWPAVAPGLALPFQPLGAAMAPPLAYGRLLLAEAACGLVLGLALRFLVFALQLTGSMAAQATSVAQIFGGGATPDPMPAIGNLLVLAGIALALASGLHVKAALAMIGSYEVLPFGVFPVAGDLAEWGVARAAQVFDVAFMLASPFIVAALVYNVALGAINRAMPQLMVAFVGAPAITAGALLFLLLAAPVGLAHWSGLLDVVLAAPFATPR</sequence>
<evidence type="ECO:0000313" key="9">
    <source>
        <dbReference type="Proteomes" id="UP000503336"/>
    </source>
</evidence>
<protein>
    <submittedName>
        <fullName evidence="8">Flagellar biosynthetic protein FliR</fullName>
    </submittedName>
</protein>
<keyword evidence="6 7" id="KW-0472">Membrane</keyword>
<evidence type="ECO:0000256" key="5">
    <source>
        <dbReference type="ARBA" id="ARBA00022989"/>
    </source>
</evidence>
<dbReference type="PRINTS" id="PR00953">
    <property type="entry name" value="TYPE3IMRPROT"/>
</dbReference>
<dbReference type="Pfam" id="PF01311">
    <property type="entry name" value="Bac_export_1"/>
    <property type="match status" value="1"/>
</dbReference>
<keyword evidence="5 7" id="KW-1133">Transmembrane helix</keyword>
<organism evidence="8 9">
    <name type="scientific">Pikeienuella piscinae</name>
    <dbReference type="NCBI Taxonomy" id="2748098"/>
    <lineage>
        <taxon>Bacteria</taxon>
        <taxon>Pseudomonadati</taxon>
        <taxon>Pseudomonadota</taxon>
        <taxon>Alphaproteobacteria</taxon>
        <taxon>Rhodobacterales</taxon>
        <taxon>Paracoccaceae</taxon>
        <taxon>Pikeienuella</taxon>
    </lineage>
</organism>
<dbReference type="AlphaFoldDB" id="A0A7M3T7G5"/>
<feature type="transmembrane region" description="Helical" evidence="7">
    <location>
        <begin position="195"/>
        <end position="217"/>
    </location>
</feature>
<comment type="similarity">
    <text evidence="2">Belongs to the FliR/MopE/SpaR family.</text>
</comment>
<keyword evidence="8" id="KW-0282">Flagellum</keyword>
<dbReference type="Proteomes" id="UP000503336">
    <property type="component" value="Chromosome"/>
</dbReference>
<feature type="transmembrane region" description="Helical" evidence="7">
    <location>
        <begin position="18"/>
        <end position="38"/>
    </location>
</feature>
<dbReference type="EMBL" id="CP049056">
    <property type="protein sequence ID" value="QIE57946.1"/>
    <property type="molecule type" value="Genomic_DNA"/>
</dbReference>
<keyword evidence="9" id="KW-1185">Reference proteome</keyword>
<proteinExistence type="inferred from homology"/>